<feature type="domain" description="Rad50/SbcC-type AAA" evidence="2">
    <location>
        <begin position="26"/>
        <end position="264"/>
    </location>
</feature>
<proteinExistence type="predicted"/>
<dbReference type="RefSeq" id="WP_001546986.1">
    <property type="nucleotide sequence ID" value="NZ_CP142124.1"/>
</dbReference>
<gene>
    <name evidence="3" type="ORF">VPX56_18620</name>
</gene>
<keyword evidence="1" id="KW-0175">Coiled coil</keyword>
<dbReference type="InterPro" id="IPR038729">
    <property type="entry name" value="Rad50/SbcC_AAA"/>
</dbReference>
<evidence type="ECO:0000313" key="4">
    <source>
        <dbReference type="Proteomes" id="UP001330482"/>
    </source>
</evidence>
<dbReference type="EMBL" id="CP142124">
    <property type="protein sequence ID" value="WRW30770.1"/>
    <property type="molecule type" value="Genomic_DNA"/>
</dbReference>
<accession>A0ABZ1DGW8</accession>
<dbReference type="Gene3D" id="3.40.50.300">
    <property type="entry name" value="P-loop containing nucleotide triphosphate hydrolases"/>
    <property type="match status" value="1"/>
</dbReference>
<reference evidence="3 4" key="1">
    <citation type="submission" date="2024-01" db="EMBL/GenBank/DDBJ databases">
        <title>AV1 has a protective and therapeutic effect against plant viruses.</title>
        <authorList>
            <person name="Wang F."/>
        </authorList>
    </citation>
    <scope>NUCLEOTIDE SEQUENCE [LARGE SCALE GENOMIC DNA]</scope>
    <source>
        <strain evidence="3 4">AV1</strain>
    </source>
</reference>
<dbReference type="InterPro" id="IPR027417">
    <property type="entry name" value="P-loop_NTPase"/>
</dbReference>
<feature type="coiled-coil region" evidence="1">
    <location>
        <begin position="249"/>
        <end position="314"/>
    </location>
</feature>
<dbReference type="SUPFAM" id="SSF52540">
    <property type="entry name" value="P-loop containing nucleoside triphosphate hydrolases"/>
    <property type="match status" value="1"/>
</dbReference>
<sequence length="647" mass="72418">MNTENSPYIFVKKIVIHGVDTSYEATFENGINLIWGDMDCGKSSILNLIDYCLGGSNDTLTYGEILAKGRTAYLEVDLNGNVITFERPILDSLAPVKAYRVPYSLILTTYPMLLSADSQKSLPDGWISDFILDALGIPKVSIKESRYRDEANSDRLSFRDLMKLMYLKQTKVGADSLLNYGNPIVFNKNIEVQKFVYNIHDDKLASLNKELQMETQALHLLQASETAISKFLCDVNITTKAQNDSDDLITSKELALSELEENAEKLKADYEFSSAVSLEMAREIVQMRSSVSHLKSERLELEKQHNNFSKLKNTYQSDLESLNISKLTRVSISNRNIIDTTLPCPLCSSEISLAAPQLTDSDLEAEIKSIKNRLAGVLVALENIWAKKINLLEQETDISKKLSSLTVDFDKFNIENISALLSSIEALERAKVEIKVSIASAKRDLAINNKYSDISKGIQDKNSVIFALKRNIKSVEDGLTGLDDVVSSLSGIFRKYISNSGLQNVHDVYVNKKFIPHFRDISYYNTTSGGVRTIMSIGGFVSRMEYLLSTAGNLPTFLMVDTPGQNIGRRGRKDDDSALSDPVLYNNIFKQFLGLVNKARAENRLFQIIVVDNDLPPVLEEGGDYHLVKRFSKNGGEFEKGLINDYE</sequence>
<evidence type="ECO:0000256" key="1">
    <source>
        <dbReference type="SAM" id="Coils"/>
    </source>
</evidence>
<evidence type="ECO:0000259" key="2">
    <source>
        <dbReference type="Pfam" id="PF13476"/>
    </source>
</evidence>
<keyword evidence="4" id="KW-1185">Reference proteome</keyword>
<dbReference type="Pfam" id="PF13476">
    <property type="entry name" value="AAA_23"/>
    <property type="match status" value="1"/>
</dbReference>
<evidence type="ECO:0000313" key="3">
    <source>
        <dbReference type="EMBL" id="WRW30770.1"/>
    </source>
</evidence>
<dbReference type="Proteomes" id="UP001330482">
    <property type="component" value="Chromosome"/>
</dbReference>
<protein>
    <submittedName>
        <fullName evidence="3">AAA family ATPase</fullName>
    </submittedName>
</protein>
<name>A0ABZ1DGW8_9ENTR</name>
<organism evidence="3 4">
    <name type="scientific">Enterobacter wuhouensis</name>
    <dbReference type="NCBI Taxonomy" id="2529381"/>
    <lineage>
        <taxon>Bacteria</taxon>
        <taxon>Pseudomonadati</taxon>
        <taxon>Pseudomonadota</taxon>
        <taxon>Gammaproteobacteria</taxon>
        <taxon>Enterobacterales</taxon>
        <taxon>Enterobacteriaceae</taxon>
        <taxon>Enterobacter</taxon>
    </lineage>
</organism>